<evidence type="ECO:0000313" key="1">
    <source>
        <dbReference type="EMBL" id="KAK0741293.1"/>
    </source>
</evidence>
<gene>
    <name evidence="1" type="ORF">B0T18DRAFT_228386</name>
</gene>
<dbReference type="EMBL" id="JAUKUD010000006">
    <property type="protein sequence ID" value="KAK0741293.1"/>
    <property type="molecule type" value="Genomic_DNA"/>
</dbReference>
<comment type="caution">
    <text evidence="1">The sequence shown here is derived from an EMBL/GenBank/DDBJ whole genome shotgun (WGS) entry which is preliminary data.</text>
</comment>
<proteinExistence type="predicted"/>
<dbReference type="Proteomes" id="UP001172155">
    <property type="component" value="Unassembled WGS sequence"/>
</dbReference>
<evidence type="ECO:0000313" key="2">
    <source>
        <dbReference type="Proteomes" id="UP001172155"/>
    </source>
</evidence>
<name>A0AA40EL18_9PEZI</name>
<dbReference type="AlphaFoldDB" id="A0AA40EL18"/>
<organism evidence="1 2">
    <name type="scientific">Schizothecium vesticola</name>
    <dbReference type="NCBI Taxonomy" id="314040"/>
    <lineage>
        <taxon>Eukaryota</taxon>
        <taxon>Fungi</taxon>
        <taxon>Dikarya</taxon>
        <taxon>Ascomycota</taxon>
        <taxon>Pezizomycotina</taxon>
        <taxon>Sordariomycetes</taxon>
        <taxon>Sordariomycetidae</taxon>
        <taxon>Sordariales</taxon>
        <taxon>Schizotheciaceae</taxon>
        <taxon>Schizothecium</taxon>
    </lineage>
</organism>
<protein>
    <submittedName>
        <fullName evidence="1">Uncharacterized protein</fullName>
    </submittedName>
</protein>
<sequence length="284" mass="31414">MFCCATWAPTREPPPRFRFTATDRPTMRELLNGTVTLVHGNDGCVSHTRRDEPAGDPLDWTPRRLFATVITLVYSASGKFSTSLSRARATARVGGTSYLPWDGRQIRYLTVFFLLAASLIPRSQQSVRLALREREDGWSRMIDTWRGFSHPSEEKAQPSFPHDIALTDQVPNPLVPPRCSAILAEYVCMGSCWVRHQTDGRAPTQRVVSGWCLGVKQVLSVFLLASCLSAGSDISGRAVGPGARIPNFRDGAGHVDQCLLVINIDTRRASWRGRCFIGVSLTVV</sequence>
<accession>A0AA40EL18</accession>
<keyword evidence="2" id="KW-1185">Reference proteome</keyword>
<reference evidence="1" key="1">
    <citation type="submission" date="2023-06" db="EMBL/GenBank/DDBJ databases">
        <title>Genome-scale phylogeny and comparative genomics of the fungal order Sordariales.</title>
        <authorList>
            <consortium name="Lawrence Berkeley National Laboratory"/>
            <person name="Hensen N."/>
            <person name="Bonometti L."/>
            <person name="Westerberg I."/>
            <person name="Brannstrom I.O."/>
            <person name="Guillou S."/>
            <person name="Cros-Aarteil S."/>
            <person name="Calhoun S."/>
            <person name="Haridas S."/>
            <person name="Kuo A."/>
            <person name="Mondo S."/>
            <person name="Pangilinan J."/>
            <person name="Riley R."/>
            <person name="LaButti K."/>
            <person name="Andreopoulos B."/>
            <person name="Lipzen A."/>
            <person name="Chen C."/>
            <person name="Yanf M."/>
            <person name="Daum C."/>
            <person name="Ng V."/>
            <person name="Clum A."/>
            <person name="Steindorff A."/>
            <person name="Ohm R."/>
            <person name="Martin F."/>
            <person name="Silar P."/>
            <person name="Natvig D."/>
            <person name="Lalanne C."/>
            <person name="Gautier V."/>
            <person name="Ament-velasquez S.L."/>
            <person name="Kruys A."/>
            <person name="Hutchinson M.I."/>
            <person name="Powell A.J."/>
            <person name="Barry K."/>
            <person name="Miller A.N."/>
            <person name="Grigoriev I.V."/>
            <person name="Debuchy R."/>
            <person name="Gladieux P."/>
            <person name="Thoren M.H."/>
            <person name="Johannesson H."/>
        </authorList>
    </citation>
    <scope>NUCLEOTIDE SEQUENCE</scope>
    <source>
        <strain evidence="1">SMH3187-1</strain>
    </source>
</reference>